<evidence type="ECO:0000256" key="5">
    <source>
        <dbReference type="ARBA" id="ARBA00022741"/>
    </source>
</evidence>
<feature type="transmembrane region" description="Helical" evidence="10">
    <location>
        <begin position="20"/>
        <end position="38"/>
    </location>
</feature>
<proteinExistence type="predicted"/>
<organism evidence="13 14">
    <name type="scientific">Staphylococcus warneri</name>
    <dbReference type="NCBI Taxonomy" id="1292"/>
    <lineage>
        <taxon>Bacteria</taxon>
        <taxon>Bacillati</taxon>
        <taxon>Bacillota</taxon>
        <taxon>Bacilli</taxon>
        <taxon>Bacillales</taxon>
        <taxon>Staphylococcaceae</taxon>
        <taxon>Staphylococcus</taxon>
    </lineage>
</organism>
<dbReference type="PROSITE" id="PS50929">
    <property type="entry name" value="ABC_TM1F"/>
    <property type="match status" value="1"/>
</dbReference>
<feature type="domain" description="ABC transmembrane type-1" evidence="12">
    <location>
        <begin position="23"/>
        <end position="301"/>
    </location>
</feature>
<dbReference type="PROSITE" id="PS00211">
    <property type="entry name" value="ABC_TRANSPORTER_1"/>
    <property type="match status" value="1"/>
</dbReference>
<evidence type="ECO:0000256" key="2">
    <source>
        <dbReference type="ARBA" id="ARBA00022448"/>
    </source>
</evidence>
<feature type="transmembrane region" description="Helical" evidence="10">
    <location>
        <begin position="160"/>
        <end position="180"/>
    </location>
</feature>
<dbReference type="EMBL" id="QSTD01000012">
    <property type="protein sequence ID" value="RGM27593.1"/>
    <property type="molecule type" value="Genomic_DNA"/>
</dbReference>
<accession>A0A8B2ZN67</accession>
<gene>
    <name evidence="13" type="ORF">DXC19_12465</name>
</gene>
<evidence type="ECO:0000259" key="12">
    <source>
        <dbReference type="PROSITE" id="PS50929"/>
    </source>
</evidence>
<dbReference type="SUPFAM" id="SSF52540">
    <property type="entry name" value="P-loop containing nucleoside triphosphate hydrolases"/>
    <property type="match status" value="1"/>
</dbReference>
<evidence type="ECO:0000259" key="11">
    <source>
        <dbReference type="PROSITE" id="PS50893"/>
    </source>
</evidence>
<keyword evidence="3" id="KW-1003">Cell membrane</keyword>
<dbReference type="Proteomes" id="UP000261016">
    <property type="component" value="Unassembled WGS sequence"/>
</dbReference>
<dbReference type="InterPro" id="IPR039421">
    <property type="entry name" value="Type_1_exporter"/>
</dbReference>
<dbReference type="GO" id="GO:0005524">
    <property type="term" value="F:ATP binding"/>
    <property type="evidence" value="ECO:0007669"/>
    <property type="project" value="UniProtKB-KW"/>
</dbReference>
<sequence length="574" mass="64282">MKNNNPILILINQIKFPKILISISILLSIIGSFFQLLVPLLTQNMIDNFSSLIRDKTYIILFASIFLSSAIFSGISIYLITKIGESIIYDLTKKVWLHILKLKSSFFDRNSTGELLSRIIDDTKSINNFITDTIPSFFPSIIVLLGSVLFLFYLDWPTALVSFISFPIYVAMIIPISNIMQKLSYDTQLQTAKISGIISHVLSEIKLVKLSNSIHKEFNKSNSYLLNIYNLGIKEGIINAIIGPITTIIVLLSMGSVLGFGGYRVASGAITPGTLIAIIFYMTQITEPIEKLSGIFTGYKKSVGASKRLYEIMNEKEEELNSGDNVIENSSIHFDNVFFSYDKQTPVFKGISFSIPKNKTTALVGPSGSGKTTILNLISRLYEIDEGDIKYGDKSFYTFSLTEWRNNIGYVMQNNSIINGTIKSNIAYSTKNKKHSNDIIHYSKLAYSHEFIKSFKNGYNTIIGEKGTNLSGGQKQRIDIARSFIKEPNILLLDEATSNLDSESENVIQQSIKNISQNRTTIIVAHRLSTIINADKIIFIDSGQVTGSGTHDELLTNHQKYKQMVELQGLYKNK</sequence>
<dbReference type="GO" id="GO:0005886">
    <property type="term" value="C:plasma membrane"/>
    <property type="evidence" value="ECO:0007669"/>
    <property type="project" value="UniProtKB-SubCell"/>
</dbReference>
<keyword evidence="7 10" id="KW-1133">Transmembrane helix</keyword>
<dbReference type="RefSeq" id="WP_049416996.1">
    <property type="nucleotide sequence ID" value="NZ_CABMFV010000012.1"/>
</dbReference>
<evidence type="ECO:0000256" key="6">
    <source>
        <dbReference type="ARBA" id="ARBA00022840"/>
    </source>
</evidence>
<dbReference type="PANTHER" id="PTHR43394">
    <property type="entry name" value="ATP-DEPENDENT PERMEASE MDL1, MITOCHONDRIAL"/>
    <property type="match status" value="1"/>
</dbReference>
<dbReference type="PROSITE" id="PS50893">
    <property type="entry name" value="ABC_TRANSPORTER_2"/>
    <property type="match status" value="1"/>
</dbReference>
<evidence type="ECO:0000256" key="9">
    <source>
        <dbReference type="ARBA" id="ARBA00025074"/>
    </source>
</evidence>
<dbReference type="PANTHER" id="PTHR43394:SF1">
    <property type="entry name" value="ATP-BINDING CASSETTE SUB-FAMILY B MEMBER 10, MITOCHONDRIAL"/>
    <property type="match status" value="1"/>
</dbReference>
<dbReference type="Pfam" id="PF00005">
    <property type="entry name" value="ABC_tran"/>
    <property type="match status" value="1"/>
</dbReference>
<keyword evidence="8 10" id="KW-0472">Membrane</keyword>
<dbReference type="CDD" id="cd18551">
    <property type="entry name" value="ABC_6TM_LmrA_like"/>
    <property type="match status" value="1"/>
</dbReference>
<feature type="transmembrane region" description="Helical" evidence="10">
    <location>
        <begin position="58"/>
        <end position="80"/>
    </location>
</feature>
<reference evidence="13 14" key="1">
    <citation type="submission" date="2018-08" db="EMBL/GenBank/DDBJ databases">
        <title>A genome reference for cultivated species of the human gut microbiota.</title>
        <authorList>
            <person name="Zou Y."/>
            <person name="Xue W."/>
            <person name="Luo G."/>
        </authorList>
    </citation>
    <scope>NUCLEOTIDE SEQUENCE [LARGE SCALE GENOMIC DNA]</scope>
    <source>
        <strain evidence="13 14">OM08-17AT</strain>
    </source>
</reference>
<dbReference type="FunFam" id="3.40.50.300:FF:000221">
    <property type="entry name" value="Multidrug ABC transporter ATP-binding protein"/>
    <property type="match status" value="1"/>
</dbReference>
<dbReference type="Gene3D" id="1.20.1560.10">
    <property type="entry name" value="ABC transporter type 1, transmembrane domain"/>
    <property type="match status" value="1"/>
</dbReference>
<feature type="transmembrane region" description="Helical" evidence="10">
    <location>
        <begin position="134"/>
        <end position="154"/>
    </location>
</feature>
<dbReference type="GO" id="GO:0016887">
    <property type="term" value="F:ATP hydrolysis activity"/>
    <property type="evidence" value="ECO:0007669"/>
    <property type="project" value="InterPro"/>
</dbReference>
<comment type="caution">
    <text evidence="13">The sequence shown here is derived from an EMBL/GenBank/DDBJ whole genome shotgun (WGS) entry which is preliminary data.</text>
</comment>
<dbReference type="AlphaFoldDB" id="A0A8B2ZN67"/>
<feature type="domain" description="ABC transporter" evidence="11">
    <location>
        <begin position="332"/>
        <end position="567"/>
    </location>
</feature>
<comment type="subcellular location">
    <subcellularLocation>
        <location evidence="1">Cell membrane</location>
        <topology evidence="1">Multi-pass membrane protein</topology>
    </subcellularLocation>
</comment>
<evidence type="ECO:0000256" key="7">
    <source>
        <dbReference type="ARBA" id="ARBA00022989"/>
    </source>
</evidence>
<keyword evidence="5" id="KW-0547">Nucleotide-binding</keyword>
<protein>
    <submittedName>
        <fullName evidence="13">ABC transporter ATP-binding protein</fullName>
    </submittedName>
</protein>
<keyword evidence="2" id="KW-0813">Transport</keyword>
<evidence type="ECO:0000256" key="10">
    <source>
        <dbReference type="SAM" id="Phobius"/>
    </source>
</evidence>
<dbReference type="Gene3D" id="3.40.50.300">
    <property type="entry name" value="P-loop containing nucleotide triphosphate hydrolases"/>
    <property type="match status" value="1"/>
</dbReference>
<evidence type="ECO:0000256" key="3">
    <source>
        <dbReference type="ARBA" id="ARBA00022475"/>
    </source>
</evidence>
<dbReference type="InterPro" id="IPR027417">
    <property type="entry name" value="P-loop_NTPase"/>
</dbReference>
<dbReference type="InterPro" id="IPR003593">
    <property type="entry name" value="AAA+_ATPase"/>
</dbReference>
<dbReference type="Pfam" id="PF00664">
    <property type="entry name" value="ABC_membrane"/>
    <property type="match status" value="1"/>
</dbReference>
<dbReference type="SUPFAM" id="SSF90123">
    <property type="entry name" value="ABC transporter transmembrane region"/>
    <property type="match status" value="1"/>
</dbReference>
<dbReference type="GO" id="GO:0015421">
    <property type="term" value="F:ABC-type oligopeptide transporter activity"/>
    <property type="evidence" value="ECO:0007669"/>
    <property type="project" value="TreeGrafter"/>
</dbReference>
<evidence type="ECO:0000313" key="13">
    <source>
        <dbReference type="EMBL" id="RGM27593.1"/>
    </source>
</evidence>
<evidence type="ECO:0000256" key="1">
    <source>
        <dbReference type="ARBA" id="ARBA00004651"/>
    </source>
</evidence>
<feature type="transmembrane region" description="Helical" evidence="10">
    <location>
        <begin position="237"/>
        <end position="259"/>
    </location>
</feature>
<keyword evidence="4 10" id="KW-0812">Transmembrane</keyword>
<dbReference type="InterPro" id="IPR017871">
    <property type="entry name" value="ABC_transporter-like_CS"/>
</dbReference>
<name>A0A8B2ZN67_STAWA</name>
<evidence type="ECO:0000313" key="14">
    <source>
        <dbReference type="Proteomes" id="UP000261016"/>
    </source>
</evidence>
<dbReference type="InterPro" id="IPR003439">
    <property type="entry name" value="ABC_transporter-like_ATP-bd"/>
</dbReference>
<comment type="function">
    <text evidence="9">May be involved in multidrug export. Transmembrane domains (TMD) form a pore in the cell membrane and the ATP-binding domain (NBD) is responsible for energy generation.</text>
</comment>
<dbReference type="InterPro" id="IPR036640">
    <property type="entry name" value="ABC1_TM_sf"/>
</dbReference>
<keyword evidence="6 13" id="KW-0067">ATP-binding</keyword>
<evidence type="ECO:0000256" key="8">
    <source>
        <dbReference type="ARBA" id="ARBA00023136"/>
    </source>
</evidence>
<dbReference type="SMART" id="SM00382">
    <property type="entry name" value="AAA"/>
    <property type="match status" value="1"/>
</dbReference>
<dbReference type="InterPro" id="IPR011527">
    <property type="entry name" value="ABC1_TM_dom"/>
</dbReference>
<evidence type="ECO:0000256" key="4">
    <source>
        <dbReference type="ARBA" id="ARBA00022692"/>
    </source>
</evidence>